<dbReference type="eggNOG" id="COG2730">
    <property type="taxonomic scope" value="Bacteria"/>
</dbReference>
<dbReference type="Gene3D" id="3.20.20.80">
    <property type="entry name" value="Glycosidases"/>
    <property type="match status" value="1"/>
</dbReference>
<evidence type="ECO:0008006" key="7">
    <source>
        <dbReference type="Google" id="ProtNLM"/>
    </source>
</evidence>
<dbReference type="EMBL" id="BAHD01000049">
    <property type="protein sequence ID" value="GAB96817.1"/>
    <property type="molecule type" value="Genomic_DNA"/>
</dbReference>
<evidence type="ECO:0000313" key="6">
    <source>
        <dbReference type="Proteomes" id="UP000008366"/>
    </source>
</evidence>
<dbReference type="RefSeq" id="WP_006593349.1">
    <property type="nucleotide sequence ID" value="NZ_BAHD01000049.1"/>
</dbReference>
<feature type="region of interest" description="Disordered" evidence="1">
    <location>
        <begin position="30"/>
        <end position="63"/>
    </location>
</feature>
<feature type="domain" description="Putative collagen-binding" evidence="3">
    <location>
        <begin position="377"/>
        <end position="466"/>
    </location>
</feature>
<dbReference type="SUPFAM" id="SSF51445">
    <property type="entry name" value="(Trans)glycosidases"/>
    <property type="match status" value="1"/>
</dbReference>
<evidence type="ECO:0000313" key="5">
    <source>
        <dbReference type="EMBL" id="GAB96817.1"/>
    </source>
</evidence>
<accession>K6WXM2</accession>
<reference evidence="5 6" key="1">
    <citation type="submission" date="2012-08" db="EMBL/GenBank/DDBJ databases">
        <title>Whole genome shotgun sequence of Kineosphaera limosa NBRC 100340.</title>
        <authorList>
            <person name="Yoshida I."/>
            <person name="Isaki S."/>
            <person name="Hosoyama A."/>
            <person name="Tsuchikane K."/>
            <person name="Katsumata H."/>
            <person name="Ando Y."/>
            <person name="Ohji S."/>
            <person name="Hamada M."/>
            <person name="Tamura T."/>
            <person name="Yamazoe A."/>
            <person name="Yamazaki S."/>
            <person name="Fujita N."/>
        </authorList>
    </citation>
    <scope>NUCLEOTIDE SEQUENCE [LARGE SCALE GENOMIC DNA]</scope>
    <source>
        <strain evidence="5 6">NBRC 100340</strain>
    </source>
</reference>
<dbReference type="Proteomes" id="UP000008366">
    <property type="component" value="Unassembled WGS sequence"/>
</dbReference>
<dbReference type="InterPro" id="IPR024749">
    <property type="entry name" value="Collagen-bd_put"/>
</dbReference>
<evidence type="ECO:0000256" key="1">
    <source>
        <dbReference type="SAM" id="MobiDB-lite"/>
    </source>
</evidence>
<keyword evidence="6" id="KW-1185">Reference proteome</keyword>
<dbReference type="Pfam" id="PF12904">
    <property type="entry name" value="Collagen_bind_2"/>
    <property type="match status" value="1"/>
</dbReference>
<name>K6WXM2_9MICO</name>
<feature type="compositionally biased region" description="Polar residues" evidence="1">
    <location>
        <begin position="47"/>
        <end position="59"/>
    </location>
</feature>
<dbReference type="InterPro" id="IPR025277">
    <property type="entry name" value="Apiosidase-like_cat_dom"/>
</dbReference>
<comment type="caution">
    <text evidence="5">The sequence shown here is derived from an EMBL/GenBank/DDBJ whole genome shotgun (WGS) entry which is preliminary data.</text>
</comment>
<feature type="signal peptide" evidence="2">
    <location>
        <begin position="1"/>
        <end position="25"/>
    </location>
</feature>
<gene>
    <name evidence="5" type="ORF">KILIM_049_00350</name>
</gene>
<keyword evidence="2" id="KW-0732">Signal</keyword>
<dbReference type="OrthoDB" id="8108447at2"/>
<feature type="chain" id="PRO_5003896244" description="DUF4038 domain-containing protein" evidence="2">
    <location>
        <begin position="26"/>
        <end position="471"/>
    </location>
</feature>
<dbReference type="PANTHER" id="PTHR37836">
    <property type="entry name" value="LMO1036 PROTEIN"/>
    <property type="match status" value="1"/>
</dbReference>
<dbReference type="PROSITE" id="PS51257">
    <property type="entry name" value="PROKAR_LIPOPROTEIN"/>
    <property type="match status" value="1"/>
</dbReference>
<organism evidence="5 6">
    <name type="scientific">Kineosphaera limosa NBRC 100340</name>
    <dbReference type="NCBI Taxonomy" id="1184609"/>
    <lineage>
        <taxon>Bacteria</taxon>
        <taxon>Bacillati</taxon>
        <taxon>Actinomycetota</taxon>
        <taxon>Actinomycetes</taxon>
        <taxon>Micrococcales</taxon>
        <taxon>Dermatophilaceae</taxon>
        <taxon>Kineosphaera</taxon>
    </lineage>
</organism>
<feature type="domain" description="Apiosidase-like catalytic" evidence="4">
    <location>
        <begin position="60"/>
        <end position="370"/>
    </location>
</feature>
<dbReference type="PANTHER" id="PTHR37836:SF3">
    <property type="entry name" value="ENDOGLUCANASE"/>
    <property type="match status" value="1"/>
</dbReference>
<dbReference type="Pfam" id="PF13204">
    <property type="entry name" value="Apiosidase"/>
    <property type="match status" value="1"/>
</dbReference>
<dbReference type="STRING" id="1184609.KILIM_049_00350"/>
<sequence>MLRRALLTSTLVTALALSGACTSVADDAAGTHTSGDAMTSDAAQAPAQATTSGPPTAISSDRRGLQAADGTPFVWVADTAWMLTQKLTRSQIEQYLDTRVEQGFTVVQMVAVAGRDGTFGHTANAQGDLPYDGDFGHLRATGTYWDHVDFAIKAAQQRGLTVALLPAWSVAHAGVTLRDDNARGYGRFLAQRLRTAGAAPVVWVMGGDDTNPHTAVWRELLAGVRETGDRGLVSYHPAGWHTSLGQVDGADFEMVQTSHCQGVRDGYPSLLAQTRSQAPDRPVVDAEPLYEDHPWCWDSSQGYSTTQQVRAQLWWSVFGGGFGATYGHHSVWQFYDGSSPINSPQPTWSQALSAPVAQQVRHLRTYLESVKGLGMAPDDAALTAGQGEGWSRAVALRSASGDRVSVYLPTPRSLDVDGARLEGARFAVTWFNPRTGATVEGPARARNDLAGLRPPPSGDGDDWVVTIRRLA</sequence>
<dbReference type="InterPro" id="IPR017853">
    <property type="entry name" value="GH"/>
</dbReference>
<proteinExistence type="predicted"/>
<protein>
    <recommendedName>
        <fullName evidence="7">DUF4038 domain-containing protein</fullName>
    </recommendedName>
</protein>
<evidence type="ECO:0000256" key="2">
    <source>
        <dbReference type="SAM" id="SignalP"/>
    </source>
</evidence>
<evidence type="ECO:0000259" key="3">
    <source>
        <dbReference type="Pfam" id="PF12904"/>
    </source>
</evidence>
<dbReference type="AlphaFoldDB" id="K6WXM2"/>
<evidence type="ECO:0000259" key="4">
    <source>
        <dbReference type="Pfam" id="PF13204"/>
    </source>
</evidence>